<proteinExistence type="predicted"/>
<dbReference type="Proteomes" id="UP000789366">
    <property type="component" value="Unassembled WGS sequence"/>
</dbReference>
<keyword evidence="2" id="KW-1185">Reference proteome</keyword>
<feature type="non-terminal residue" evidence="1">
    <location>
        <position position="1"/>
    </location>
</feature>
<protein>
    <submittedName>
        <fullName evidence="1">568_t:CDS:1</fullName>
    </submittedName>
</protein>
<sequence>IFIFGKWLENTIREGHIELYGYSKVFVFKQIGEGGFGTVYGSE</sequence>
<dbReference type="EMBL" id="CAJVPW010005382">
    <property type="protein sequence ID" value="CAG8554090.1"/>
    <property type="molecule type" value="Genomic_DNA"/>
</dbReference>
<evidence type="ECO:0000313" key="2">
    <source>
        <dbReference type="Proteomes" id="UP000789366"/>
    </source>
</evidence>
<evidence type="ECO:0000313" key="1">
    <source>
        <dbReference type="EMBL" id="CAG8554090.1"/>
    </source>
</evidence>
<gene>
    <name evidence="1" type="ORF">SPELUC_LOCUS5326</name>
</gene>
<organism evidence="1 2">
    <name type="scientific">Cetraspora pellucida</name>
    <dbReference type="NCBI Taxonomy" id="1433469"/>
    <lineage>
        <taxon>Eukaryota</taxon>
        <taxon>Fungi</taxon>
        <taxon>Fungi incertae sedis</taxon>
        <taxon>Mucoromycota</taxon>
        <taxon>Glomeromycotina</taxon>
        <taxon>Glomeromycetes</taxon>
        <taxon>Diversisporales</taxon>
        <taxon>Gigasporaceae</taxon>
        <taxon>Cetraspora</taxon>
    </lineage>
</organism>
<accession>A0ACA9LW26</accession>
<reference evidence="1" key="1">
    <citation type="submission" date="2021-06" db="EMBL/GenBank/DDBJ databases">
        <authorList>
            <person name="Kallberg Y."/>
            <person name="Tangrot J."/>
            <person name="Rosling A."/>
        </authorList>
    </citation>
    <scope>NUCLEOTIDE SEQUENCE</scope>
    <source>
        <strain evidence="1">28 12/20/2015</strain>
    </source>
</reference>
<name>A0ACA9LW26_9GLOM</name>
<comment type="caution">
    <text evidence="1">The sequence shown here is derived from an EMBL/GenBank/DDBJ whole genome shotgun (WGS) entry which is preliminary data.</text>
</comment>